<name>A0ABD2BCD6_VESMC</name>
<dbReference type="InterPro" id="IPR046349">
    <property type="entry name" value="C1-like_sf"/>
</dbReference>
<accession>A0ABD2BCD6</accession>
<gene>
    <name evidence="1" type="ORF">V1477_016214</name>
</gene>
<sequence>MLKGSLPPYLDARNEENSFYITLSNGPHTYVAESTNTEPENYNHNLEDVYFITPILCKHCEDYIWGSGKVGVACKVSNYLNINIFKHGCCDERKKGDEGEFTKKNCVSMSQNSKGQSPKICPPPRSKRLFDEGIPLTPAGIYVEAADRNLADHACIKEDVSFEEIASPWRASNVYRQSSRFGLGVWKVISVDWTEDEPKENRFSCRGKSCPIAYNA</sequence>
<comment type="caution">
    <text evidence="1">The sequence shown here is derived from an EMBL/GenBank/DDBJ whole genome shotgun (WGS) entry which is preliminary data.</text>
</comment>
<protein>
    <submittedName>
        <fullName evidence="1">Phosphatidylinositol 3-kinase regulatory subunit alpha-like isoform X2</fullName>
    </submittedName>
</protein>
<evidence type="ECO:0000313" key="1">
    <source>
        <dbReference type="EMBL" id="KAL2730403.1"/>
    </source>
</evidence>
<keyword evidence="2" id="KW-1185">Reference proteome</keyword>
<evidence type="ECO:0000313" key="2">
    <source>
        <dbReference type="Proteomes" id="UP001607303"/>
    </source>
</evidence>
<dbReference type="SUPFAM" id="SSF57889">
    <property type="entry name" value="Cysteine-rich domain"/>
    <property type="match status" value="1"/>
</dbReference>
<dbReference type="AlphaFoldDB" id="A0ABD2BCD6"/>
<dbReference type="EMBL" id="JAYRBN010000091">
    <property type="protein sequence ID" value="KAL2730403.1"/>
    <property type="molecule type" value="Genomic_DNA"/>
</dbReference>
<dbReference type="Proteomes" id="UP001607303">
    <property type="component" value="Unassembled WGS sequence"/>
</dbReference>
<proteinExistence type="predicted"/>
<reference evidence="1 2" key="1">
    <citation type="journal article" date="2024" name="Ann. Entomol. Soc. Am.">
        <title>Genomic analyses of the southern and eastern yellowjacket wasps (Hymenoptera: Vespidae) reveal evolutionary signatures of social life.</title>
        <authorList>
            <person name="Catto M.A."/>
            <person name="Caine P.B."/>
            <person name="Orr S.E."/>
            <person name="Hunt B.G."/>
            <person name="Goodisman M.A.D."/>
        </authorList>
    </citation>
    <scope>NUCLEOTIDE SEQUENCE [LARGE SCALE GENOMIC DNA]</scope>
    <source>
        <strain evidence="1">232</strain>
        <tissue evidence="1">Head and thorax</tissue>
    </source>
</reference>
<dbReference type="Gene3D" id="3.30.60.20">
    <property type="match status" value="1"/>
</dbReference>
<organism evidence="1 2">
    <name type="scientific">Vespula maculifrons</name>
    <name type="common">Eastern yellow jacket</name>
    <name type="synonym">Wasp</name>
    <dbReference type="NCBI Taxonomy" id="7453"/>
    <lineage>
        <taxon>Eukaryota</taxon>
        <taxon>Metazoa</taxon>
        <taxon>Ecdysozoa</taxon>
        <taxon>Arthropoda</taxon>
        <taxon>Hexapoda</taxon>
        <taxon>Insecta</taxon>
        <taxon>Pterygota</taxon>
        <taxon>Neoptera</taxon>
        <taxon>Endopterygota</taxon>
        <taxon>Hymenoptera</taxon>
        <taxon>Apocrita</taxon>
        <taxon>Aculeata</taxon>
        <taxon>Vespoidea</taxon>
        <taxon>Vespidae</taxon>
        <taxon>Vespinae</taxon>
        <taxon>Vespula</taxon>
    </lineage>
</organism>